<dbReference type="Gene3D" id="1.20.1070.10">
    <property type="entry name" value="Rhodopsin 7-helix transmembrane proteins"/>
    <property type="match status" value="1"/>
</dbReference>
<keyword evidence="5 9" id="KW-0472">Membrane</keyword>
<dbReference type="EMBL" id="CAJOBH010011672">
    <property type="protein sequence ID" value="CAF4164576.1"/>
    <property type="molecule type" value="Genomic_DNA"/>
</dbReference>
<name>A0A8S2RFW4_9BILA</name>
<evidence type="ECO:0000256" key="6">
    <source>
        <dbReference type="ARBA" id="ARBA00023157"/>
    </source>
</evidence>
<dbReference type="PANTHER" id="PTHR24270">
    <property type="entry name" value="LOW-DENSITY LIPOPROTEIN RECEPTOR-RELATED"/>
    <property type="match status" value="1"/>
</dbReference>
<evidence type="ECO:0000256" key="2">
    <source>
        <dbReference type="ARBA" id="ARBA00022692"/>
    </source>
</evidence>
<feature type="transmembrane region" description="Helical" evidence="9">
    <location>
        <begin position="1107"/>
        <end position="1126"/>
    </location>
</feature>
<dbReference type="PROSITE" id="PS01186">
    <property type="entry name" value="EGF_2"/>
    <property type="match status" value="2"/>
</dbReference>
<evidence type="ECO:0000259" key="12">
    <source>
        <dbReference type="PROSITE" id="PS50262"/>
    </source>
</evidence>
<dbReference type="AlphaFoldDB" id="A0A8S2RFW4"/>
<keyword evidence="7" id="KW-0245">EGF-like domain</keyword>
<feature type="domain" description="EGF-like" evidence="11">
    <location>
        <begin position="807"/>
        <end position="849"/>
    </location>
</feature>
<feature type="transmembrane region" description="Helical" evidence="9">
    <location>
        <begin position="917"/>
        <end position="939"/>
    </location>
</feature>
<protein>
    <submittedName>
        <fullName evidence="13">Uncharacterized protein</fullName>
    </submittedName>
</protein>
<feature type="transmembrane region" description="Helical" evidence="9">
    <location>
        <begin position="1000"/>
        <end position="1018"/>
    </location>
</feature>
<dbReference type="GO" id="GO:0016192">
    <property type="term" value="P:vesicle-mediated transport"/>
    <property type="evidence" value="ECO:0007669"/>
    <property type="project" value="UniProtKB-ARBA"/>
</dbReference>
<feature type="signal peptide" evidence="10">
    <location>
        <begin position="1"/>
        <end position="22"/>
    </location>
</feature>
<keyword evidence="10" id="KW-0732">Signal</keyword>
<feature type="transmembrane region" description="Helical" evidence="9">
    <location>
        <begin position="951"/>
        <end position="968"/>
    </location>
</feature>
<dbReference type="Gene3D" id="2.10.25.10">
    <property type="entry name" value="Laminin"/>
    <property type="match status" value="1"/>
</dbReference>
<evidence type="ECO:0000256" key="8">
    <source>
        <dbReference type="PROSITE-ProRule" id="PRU00124"/>
    </source>
</evidence>
<dbReference type="SUPFAM" id="SSF57196">
    <property type="entry name" value="EGF/Laminin"/>
    <property type="match status" value="1"/>
</dbReference>
<evidence type="ECO:0000256" key="4">
    <source>
        <dbReference type="ARBA" id="ARBA00022989"/>
    </source>
</evidence>
<evidence type="ECO:0000259" key="11">
    <source>
        <dbReference type="PROSITE" id="PS50026"/>
    </source>
</evidence>
<dbReference type="SUPFAM" id="SSF81321">
    <property type="entry name" value="Family A G protein-coupled receptor-like"/>
    <property type="match status" value="1"/>
</dbReference>
<dbReference type="CDD" id="cd00637">
    <property type="entry name" value="7tm_classA_rhodopsin-like"/>
    <property type="match status" value="1"/>
</dbReference>
<keyword evidence="2 9" id="KW-0812">Transmembrane</keyword>
<feature type="disulfide bond" evidence="8">
    <location>
        <begin position="319"/>
        <end position="334"/>
    </location>
</feature>
<evidence type="ECO:0000256" key="3">
    <source>
        <dbReference type="ARBA" id="ARBA00022737"/>
    </source>
</evidence>
<dbReference type="PROSITE" id="PS50026">
    <property type="entry name" value="EGF_3"/>
    <property type="match status" value="1"/>
</dbReference>
<evidence type="ECO:0000313" key="13">
    <source>
        <dbReference type="EMBL" id="CAF4164576.1"/>
    </source>
</evidence>
<dbReference type="SMART" id="SM00181">
    <property type="entry name" value="EGF"/>
    <property type="match status" value="3"/>
</dbReference>
<keyword evidence="3" id="KW-0677">Repeat</keyword>
<dbReference type="InterPro" id="IPR050685">
    <property type="entry name" value="LDLR"/>
</dbReference>
<evidence type="ECO:0000256" key="5">
    <source>
        <dbReference type="ARBA" id="ARBA00023136"/>
    </source>
</evidence>
<dbReference type="SUPFAM" id="SSF57424">
    <property type="entry name" value="LDL receptor-like module"/>
    <property type="match status" value="3"/>
</dbReference>
<feature type="disulfide bond" evidence="8">
    <location>
        <begin position="277"/>
        <end position="292"/>
    </location>
</feature>
<reference evidence="13" key="1">
    <citation type="submission" date="2021-02" db="EMBL/GenBank/DDBJ databases">
        <authorList>
            <person name="Nowell W R."/>
        </authorList>
    </citation>
    <scope>NUCLEOTIDE SEQUENCE</scope>
</reference>
<dbReference type="CDD" id="cd00112">
    <property type="entry name" value="LDLa"/>
    <property type="match status" value="2"/>
</dbReference>
<dbReference type="Gene3D" id="4.10.400.10">
    <property type="entry name" value="Low-density Lipoprotein Receptor"/>
    <property type="match status" value="2"/>
</dbReference>
<comment type="subcellular location">
    <subcellularLocation>
        <location evidence="1">Membrane</location>
        <topology evidence="1">Single-pass membrane protein</topology>
    </subcellularLocation>
</comment>
<dbReference type="Proteomes" id="UP000681967">
    <property type="component" value="Unassembled WGS sequence"/>
</dbReference>
<comment type="caution">
    <text evidence="7">Lacks conserved residue(s) required for the propagation of feature annotation.</text>
</comment>
<evidence type="ECO:0000256" key="9">
    <source>
        <dbReference type="SAM" id="Phobius"/>
    </source>
</evidence>
<accession>A0A8S2RFW4</accession>
<evidence type="ECO:0000256" key="7">
    <source>
        <dbReference type="PROSITE-ProRule" id="PRU00076"/>
    </source>
</evidence>
<dbReference type="PROSITE" id="PS50262">
    <property type="entry name" value="G_PROTEIN_RECEP_F1_2"/>
    <property type="match status" value="1"/>
</dbReference>
<dbReference type="SMART" id="SM00192">
    <property type="entry name" value="LDLa"/>
    <property type="match status" value="5"/>
</dbReference>
<feature type="transmembrane region" description="Helical" evidence="9">
    <location>
        <begin position="1050"/>
        <end position="1077"/>
    </location>
</feature>
<gene>
    <name evidence="13" type="ORF">BYL167_LOCUS22136</name>
</gene>
<dbReference type="PRINTS" id="PR00261">
    <property type="entry name" value="LDLRECEPTOR"/>
</dbReference>
<keyword evidence="4 9" id="KW-1133">Transmembrane helix</keyword>
<evidence type="ECO:0000256" key="1">
    <source>
        <dbReference type="ARBA" id="ARBA00004167"/>
    </source>
</evidence>
<comment type="caution">
    <text evidence="13">The sequence shown here is derived from an EMBL/GenBank/DDBJ whole genome shotgun (WGS) entry which is preliminary data.</text>
</comment>
<keyword evidence="6 8" id="KW-1015">Disulfide bond</keyword>
<dbReference type="GO" id="GO:0005886">
    <property type="term" value="C:plasma membrane"/>
    <property type="evidence" value="ECO:0007669"/>
    <property type="project" value="TreeGrafter"/>
</dbReference>
<sequence>MLFTLIGQLLLLFSGCNDKAKASNSSAIFYCPITKKVLSYHRVKDGFIDCHLGFDETFNGSNCVPNSHQQFRCWTTFDECISLRLVQDNIPHCSDKTDEFYTMECYAGTEYGCDYKRGLYQPAHIYYQFSDLCNGREIKPSLIHLINGTDETDCEDFWCLSSLSIRCNGYWECADGRDELNCSLDSLPATARSAKLLHILNGCNATEHFCLHISNRSRDLTRSCISSLLTGDGHVDCWSASDERHAICDYRKTGLTLINSYRCTEGNSECVPVSHICDGDHSCPMGEDEKVCDWITINKISGLFYCRNGSEFVRHYVQCNGKLDCADGEDEWFCDLELSAPKETQLVEINIPFYPAHLQNINMKPISHAQTRVIPSSIAKSTWFCNRGIPVIDIELRRCLCSPGYFGERCENQQERISIILQIISSSSLQRDIAIKLILYLVDIASLKILAYEEVLHLPCIHSSYKHLVLLSSARAQHSFVRIDWYEINMQRVIGYRASWKFNLSFPFLPVRRLAVRLGPFNDEHVSSRTKFTCNLCIHGQCLSYQISDDVFCRCYNGWTGVACNETFHCALGAISLNSHRCLCPMNRYGARCFIQNIVVCRWLNEATCLPLDARSKRSTCLCSGNYFGQYCEQQYANLTIRTFDTYQPKVLPIVLIQFVRITSFGNMLFENIFLFENISTSHSLVIHHIHYEYLPTLVICKFFYSSSIGDHAYYIIFQIPYRIFLNFKVRHFETQLETSQKCADVRKMEIFKKPINIIAYPYIKRIKYYLRACTENDLRCFYDEVYMCLCPIQRNQTAICNFYDHTRETCKAPNYCLNEGLCVENRHKGIVEFVCLCPSCHYYGSLCQFSIGRQGLSIDGLLGTTMRTGKPLSEQSIIIKMTMTTLIIMITFGLVGNILCIIIFAQKNSRATGSGYYLFLMSMYNIVALILLGLRFTYLLVTQMIILNNRVRLLILCQCLEFGLTILPNLSNWLSVCVGIERTYIVAYGVLFNKQKSICVAKLLCLVLLIVLAALTVHEPMTRQWIEDPRIGRFTWCITEYDSTKLQTFASILLIINLAGPFLVNLLSMSILIFIITRKKLNLKQNNSDQSFITVLYQQICYYEHFILSSAILLLLTLLRLIITLGSLCIDTSWRNYIFLSGYFISFIPFMATLFIFVIPSPTYRTELISHLKQIRHFSISIP</sequence>
<evidence type="ECO:0000256" key="10">
    <source>
        <dbReference type="SAM" id="SignalP"/>
    </source>
</evidence>
<organism evidence="13 14">
    <name type="scientific">Rotaria magnacalcarata</name>
    <dbReference type="NCBI Taxonomy" id="392030"/>
    <lineage>
        <taxon>Eukaryota</taxon>
        <taxon>Metazoa</taxon>
        <taxon>Spiralia</taxon>
        <taxon>Gnathifera</taxon>
        <taxon>Rotifera</taxon>
        <taxon>Eurotatoria</taxon>
        <taxon>Bdelloidea</taxon>
        <taxon>Philodinida</taxon>
        <taxon>Philodinidae</taxon>
        <taxon>Rotaria</taxon>
    </lineage>
</organism>
<evidence type="ECO:0000313" key="14">
    <source>
        <dbReference type="Proteomes" id="UP000681967"/>
    </source>
</evidence>
<dbReference type="PROSITE" id="PS00022">
    <property type="entry name" value="EGF_1"/>
    <property type="match status" value="3"/>
</dbReference>
<dbReference type="InterPro" id="IPR036055">
    <property type="entry name" value="LDL_receptor-like_sf"/>
</dbReference>
<feature type="domain" description="G-protein coupled receptors family 1 profile" evidence="12">
    <location>
        <begin position="897"/>
        <end position="1158"/>
    </location>
</feature>
<feature type="transmembrane region" description="Helical" evidence="9">
    <location>
        <begin position="1138"/>
        <end position="1160"/>
    </location>
</feature>
<proteinExistence type="predicted"/>
<dbReference type="PROSITE" id="PS50068">
    <property type="entry name" value="LDLRA_2"/>
    <property type="match status" value="3"/>
</dbReference>
<feature type="chain" id="PRO_5035753701" evidence="10">
    <location>
        <begin position="23"/>
        <end position="1184"/>
    </location>
</feature>
<feature type="disulfide bond" evidence="8">
    <location>
        <begin position="167"/>
        <end position="182"/>
    </location>
</feature>
<dbReference type="InterPro" id="IPR002172">
    <property type="entry name" value="LDrepeatLR_classA_rpt"/>
</dbReference>
<feature type="transmembrane region" description="Helical" evidence="9">
    <location>
        <begin position="878"/>
        <end position="905"/>
    </location>
</feature>
<dbReference type="InterPro" id="IPR017452">
    <property type="entry name" value="GPCR_Rhodpsn_7TM"/>
</dbReference>
<dbReference type="InterPro" id="IPR000742">
    <property type="entry name" value="EGF"/>
</dbReference>